<organism evidence="2 3">
    <name type="scientific">Friedmanniomyces simplex</name>
    <dbReference type="NCBI Taxonomy" id="329884"/>
    <lineage>
        <taxon>Eukaryota</taxon>
        <taxon>Fungi</taxon>
        <taxon>Dikarya</taxon>
        <taxon>Ascomycota</taxon>
        <taxon>Pezizomycotina</taxon>
        <taxon>Dothideomycetes</taxon>
        <taxon>Dothideomycetidae</taxon>
        <taxon>Mycosphaerellales</taxon>
        <taxon>Teratosphaeriaceae</taxon>
        <taxon>Friedmanniomyces</taxon>
    </lineage>
</organism>
<dbReference type="GO" id="GO:0005770">
    <property type="term" value="C:late endosome"/>
    <property type="evidence" value="ECO:0007669"/>
    <property type="project" value="TreeGrafter"/>
</dbReference>
<evidence type="ECO:0000313" key="2">
    <source>
        <dbReference type="EMBL" id="TKA59715.1"/>
    </source>
</evidence>
<proteinExistence type="predicted"/>
<evidence type="ECO:0000259" key="1">
    <source>
        <dbReference type="Pfam" id="PF01266"/>
    </source>
</evidence>
<dbReference type="PANTHER" id="PTHR13847">
    <property type="entry name" value="SARCOSINE DEHYDROGENASE-RELATED"/>
    <property type="match status" value="1"/>
</dbReference>
<feature type="domain" description="FAD dependent oxidoreductase" evidence="1">
    <location>
        <begin position="30"/>
        <end position="118"/>
    </location>
</feature>
<dbReference type="Pfam" id="PF01266">
    <property type="entry name" value="DAO"/>
    <property type="match status" value="1"/>
</dbReference>
<name>A0A4U0WE77_9PEZI</name>
<dbReference type="PANTHER" id="PTHR13847:SF185">
    <property type="entry name" value="FAD DEPENDENT OXIDOREDUCTASE SUPERFAMILY (AFU_ORTHOLOGUE AFUA_3G02360)"/>
    <property type="match status" value="1"/>
</dbReference>
<dbReference type="Proteomes" id="UP000309340">
    <property type="component" value="Unassembled WGS sequence"/>
</dbReference>
<reference evidence="2 3" key="1">
    <citation type="submission" date="2017-03" db="EMBL/GenBank/DDBJ databases">
        <title>Genomes of endolithic fungi from Antarctica.</title>
        <authorList>
            <person name="Coleine C."/>
            <person name="Masonjones S."/>
            <person name="Stajich J.E."/>
        </authorList>
    </citation>
    <scope>NUCLEOTIDE SEQUENCE [LARGE SCALE GENOMIC DNA]</scope>
    <source>
        <strain evidence="2 3">CCFEE 5184</strain>
    </source>
</reference>
<dbReference type="AlphaFoldDB" id="A0A4U0WE77"/>
<sequence>MSDRGDSASMEEATRVFSVFTNPAETTSTVIIGAGIIGCATAYYLSRSGNTKPDTIHLVEASPELFASASGKAAGFLASDWFGPPTASLGALSFRLHKELADTIKLPISHLAGHSIVVKSPRWSREHETGGCHAVFTTMKSGFSPEVFSRIGGEIYVAGLNDPALPLPETATDAQIDQKSIEELKATAQKLLGRDGTDVSDLEVMREGLCFRPVTKMGSPVMTRIPDEELGAGLVTAVSPDGGVFVAAGHGPWGISQSLGTGKVMAEMMEGRE</sequence>
<dbReference type="OrthoDB" id="498204at2759"/>
<dbReference type="STRING" id="329884.A0A4U0WE77"/>
<dbReference type="InterPro" id="IPR006076">
    <property type="entry name" value="FAD-dep_OxRdtase"/>
</dbReference>
<gene>
    <name evidence="2" type="ORF">B0A55_11695</name>
</gene>
<feature type="non-terminal residue" evidence="2">
    <location>
        <position position="273"/>
    </location>
</feature>
<evidence type="ECO:0000313" key="3">
    <source>
        <dbReference type="Proteomes" id="UP000309340"/>
    </source>
</evidence>
<protein>
    <recommendedName>
        <fullName evidence="1">FAD dependent oxidoreductase domain-containing protein</fullName>
    </recommendedName>
</protein>
<keyword evidence="3" id="KW-1185">Reference proteome</keyword>
<dbReference type="GO" id="GO:0005829">
    <property type="term" value="C:cytosol"/>
    <property type="evidence" value="ECO:0007669"/>
    <property type="project" value="GOC"/>
</dbReference>
<accession>A0A4U0WE77</accession>
<dbReference type="InterPro" id="IPR036188">
    <property type="entry name" value="FAD/NAD-bd_sf"/>
</dbReference>
<comment type="caution">
    <text evidence="2">The sequence shown here is derived from an EMBL/GenBank/DDBJ whole genome shotgun (WGS) entry which is preliminary data.</text>
</comment>
<dbReference type="EMBL" id="NAJQ01001398">
    <property type="protein sequence ID" value="TKA59715.1"/>
    <property type="molecule type" value="Genomic_DNA"/>
</dbReference>
<dbReference type="GO" id="GO:0042147">
    <property type="term" value="P:retrograde transport, endosome to Golgi"/>
    <property type="evidence" value="ECO:0007669"/>
    <property type="project" value="TreeGrafter"/>
</dbReference>
<dbReference type="Gene3D" id="3.50.50.60">
    <property type="entry name" value="FAD/NAD(P)-binding domain"/>
    <property type="match status" value="2"/>
</dbReference>
<dbReference type="SUPFAM" id="SSF51971">
    <property type="entry name" value="Nucleotide-binding domain"/>
    <property type="match status" value="1"/>
</dbReference>